<dbReference type="FunFam" id="3.40.30.10:FF:000361">
    <property type="entry name" value="Selenium binding protein"/>
    <property type="match status" value="1"/>
</dbReference>
<proteinExistence type="predicted"/>
<keyword evidence="1" id="KW-0676">Redox-active center</keyword>
<dbReference type="PANTHER" id="PTHR33638:SF1">
    <property type="entry name" value="SELENOPROTEIN H"/>
    <property type="match status" value="1"/>
</dbReference>
<gene>
    <name evidence="3" type="ORF">CB5_LOCUS31143</name>
</gene>
<accession>A0A6V7QXF2</accession>
<dbReference type="InterPro" id="IPR052674">
    <property type="entry name" value="SelWTH-like"/>
</dbReference>
<dbReference type="SUPFAM" id="SSF52833">
    <property type="entry name" value="Thioredoxin-like"/>
    <property type="match status" value="1"/>
</dbReference>
<evidence type="ECO:0000313" key="3">
    <source>
        <dbReference type="EMBL" id="CAD1847932.1"/>
    </source>
</evidence>
<feature type="compositionally biased region" description="Low complexity" evidence="2">
    <location>
        <begin position="54"/>
        <end position="75"/>
    </location>
</feature>
<protein>
    <recommendedName>
        <fullName evidence="4">Selenoprotein H</fullName>
    </recommendedName>
</protein>
<dbReference type="InterPro" id="IPR011893">
    <property type="entry name" value="Selenoprotein_Rdx-typ"/>
</dbReference>
<evidence type="ECO:0000256" key="2">
    <source>
        <dbReference type="SAM" id="MobiDB-lite"/>
    </source>
</evidence>
<dbReference type="GO" id="GO:0005794">
    <property type="term" value="C:Golgi apparatus"/>
    <property type="evidence" value="ECO:0007669"/>
    <property type="project" value="TreeGrafter"/>
</dbReference>
<feature type="compositionally biased region" description="Basic and acidic residues" evidence="2">
    <location>
        <begin position="23"/>
        <end position="32"/>
    </location>
</feature>
<organism evidence="3">
    <name type="scientific">Ananas comosus var. bracteatus</name>
    <name type="common">red pineapple</name>
    <dbReference type="NCBI Taxonomy" id="296719"/>
    <lineage>
        <taxon>Eukaryota</taxon>
        <taxon>Viridiplantae</taxon>
        <taxon>Streptophyta</taxon>
        <taxon>Embryophyta</taxon>
        <taxon>Tracheophyta</taxon>
        <taxon>Spermatophyta</taxon>
        <taxon>Magnoliopsida</taxon>
        <taxon>Liliopsida</taxon>
        <taxon>Poales</taxon>
        <taxon>Bromeliaceae</taxon>
        <taxon>Bromelioideae</taxon>
        <taxon>Ananas</taxon>
    </lineage>
</organism>
<evidence type="ECO:0008006" key="4">
    <source>
        <dbReference type="Google" id="ProtNLM"/>
    </source>
</evidence>
<dbReference type="Gene3D" id="3.40.30.10">
    <property type="entry name" value="Glutaredoxin"/>
    <property type="match status" value="1"/>
</dbReference>
<dbReference type="NCBIfam" id="TIGR02174">
    <property type="entry name" value="CXXU_selWTH"/>
    <property type="match status" value="1"/>
</dbReference>
<feature type="region of interest" description="Disordered" evidence="2">
    <location>
        <begin position="23"/>
        <end position="124"/>
    </location>
</feature>
<dbReference type="PANTHER" id="PTHR33638">
    <property type="entry name" value="SELENOPROTEIN H"/>
    <property type="match status" value="1"/>
</dbReference>
<evidence type="ECO:0000256" key="1">
    <source>
        <dbReference type="ARBA" id="ARBA00023284"/>
    </source>
</evidence>
<sequence length="212" mass="22791">MAIGGNPSPSPPLVWLLQHGARESLENEERPRQWLPRGGRRAPVRRRRSPPPAAAAAAAASPRRTRSATAAGKRAAPPPKTAAPQPKKPKRAAAEETKGSKGKSKAFVDKEPLAPPPISSGDGDASKTIIVEACKQCNSFKTRAIKVKDGLESAVPGVTVTINPEKPRRGCFEIREDGGEVFVSLLDMPRPFKLMKNLDMDEVIVDIVKKIS</sequence>
<name>A0A6V7QXF2_ANACO</name>
<dbReference type="InterPro" id="IPR036249">
    <property type="entry name" value="Thioredoxin-like_sf"/>
</dbReference>
<reference evidence="3" key="1">
    <citation type="submission" date="2020-07" db="EMBL/GenBank/DDBJ databases">
        <authorList>
            <person name="Lin J."/>
        </authorList>
    </citation>
    <scope>NUCLEOTIDE SEQUENCE</scope>
</reference>
<dbReference type="EMBL" id="CAJEUB010000064">
    <property type="protein sequence ID" value="CAD1847932.1"/>
    <property type="molecule type" value="Genomic_DNA"/>
</dbReference>
<dbReference type="AlphaFoldDB" id="A0A6V7QXF2"/>
<feature type="compositionally biased region" description="Basic residues" evidence="2">
    <location>
        <begin position="38"/>
        <end position="49"/>
    </location>
</feature>